<dbReference type="GO" id="GO:0006260">
    <property type="term" value="P:DNA replication"/>
    <property type="evidence" value="ECO:0007669"/>
    <property type="project" value="InterPro"/>
</dbReference>
<dbReference type="AlphaFoldDB" id="A0A7W1XB83"/>
<dbReference type="Gene3D" id="1.10.10.10">
    <property type="entry name" value="Winged helix-like DNA-binding domain superfamily/Winged helix DNA-binding domain"/>
    <property type="match status" value="1"/>
</dbReference>
<feature type="domain" description="Bacteriophage lambda Replication protein O N-terminal" evidence="2">
    <location>
        <begin position="5"/>
        <end position="94"/>
    </location>
</feature>
<dbReference type="RefSeq" id="WP_052154326.1">
    <property type="nucleotide sequence ID" value="NZ_JACEIP010000016.1"/>
</dbReference>
<comment type="caution">
    <text evidence="3">The sequence shown here is derived from an EMBL/GenBank/DDBJ whole genome shotgun (WGS) entry which is preliminary data.</text>
</comment>
<reference evidence="3 4" key="1">
    <citation type="submission" date="2020-07" db="EMBL/GenBank/DDBJ databases">
        <authorList>
            <person name="Feng H."/>
        </authorList>
    </citation>
    <scope>NUCLEOTIDE SEQUENCE [LARGE SCALE GENOMIC DNA]</scope>
    <source>
        <strain evidence="4">s-11</strain>
    </source>
</reference>
<organism evidence="3 4">
    <name type="scientific">Thermoactinomyces daqus</name>
    <dbReference type="NCBI Taxonomy" id="1329516"/>
    <lineage>
        <taxon>Bacteria</taxon>
        <taxon>Bacillati</taxon>
        <taxon>Bacillota</taxon>
        <taxon>Bacilli</taxon>
        <taxon>Bacillales</taxon>
        <taxon>Thermoactinomycetaceae</taxon>
        <taxon>Thermoactinomyces</taxon>
    </lineage>
</organism>
<evidence type="ECO:0000313" key="3">
    <source>
        <dbReference type="EMBL" id="MBA4543424.1"/>
    </source>
</evidence>
<feature type="region of interest" description="Disordered" evidence="1">
    <location>
        <begin position="287"/>
        <end position="311"/>
    </location>
</feature>
<gene>
    <name evidence="3" type="ORF">H1164_11005</name>
</gene>
<dbReference type="InterPro" id="IPR036388">
    <property type="entry name" value="WH-like_DNA-bd_sf"/>
</dbReference>
<dbReference type="Pfam" id="PF04492">
    <property type="entry name" value="Phage_rep_O"/>
    <property type="match status" value="1"/>
</dbReference>
<proteinExistence type="predicted"/>
<dbReference type="Proteomes" id="UP000530514">
    <property type="component" value="Unassembled WGS sequence"/>
</dbReference>
<feature type="region of interest" description="Disordered" evidence="1">
    <location>
        <begin position="122"/>
        <end position="143"/>
    </location>
</feature>
<name>A0A7W1XB83_9BACL</name>
<evidence type="ECO:0000313" key="4">
    <source>
        <dbReference type="Proteomes" id="UP000530514"/>
    </source>
</evidence>
<sequence length="337" mass="39252">MANPQPDKFTRLSNELYEAIMTTDFSKRQRNILDLVLRLSYGCGKKDALIKPSEFELVGVRKGHVKKELTYLAQSKVLFIDGDRIQINKNYDQWRVSLVSCFNPEKFKDLIKRNLDAKSVTKTVTTDESELSKQEPDSYQNSNSVVTETVTDMASHPYSHKAYDDPKDILKKIKESNNNNSADEPLPDPFEEELTDEQKLENEIEDYYQSKRGKYGFPVSPKDRDLIKKAIHEEKFTRDEMFQGITLAFSQSENINSFNYCLKVMRTEREKRMKVQQKKKVVPLNRRTDTDELPMVLRPEFQQQQNQLSPEEAEARVKALKEKIKQLNKKVPKVGEK</sequence>
<dbReference type="InterPro" id="IPR006497">
    <property type="entry name" value="Phage_lambda_VrpO_N"/>
</dbReference>
<evidence type="ECO:0000256" key="1">
    <source>
        <dbReference type="SAM" id="MobiDB-lite"/>
    </source>
</evidence>
<protein>
    <submittedName>
        <fullName evidence="3">Replication protein</fullName>
    </submittedName>
</protein>
<evidence type="ECO:0000259" key="2">
    <source>
        <dbReference type="Pfam" id="PF04492"/>
    </source>
</evidence>
<dbReference type="EMBL" id="JACEIP010000016">
    <property type="protein sequence ID" value="MBA4543424.1"/>
    <property type="molecule type" value="Genomic_DNA"/>
</dbReference>
<keyword evidence="4" id="KW-1185">Reference proteome</keyword>
<dbReference type="OrthoDB" id="1821976at2"/>
<accession>A0A7W1XB83</accession>